<dbReference type="InterPro" id="IPR002661">
    <property type="entry name" value="Ribosome_recyc_fac"/>
</dbReference>
<evidence type="ECO:0000256" key="3">
    <source>
        <dbReference type="HAMAP-Rule" id="MF_00040"/>
    </source>
</evidence>
<accession>A0A2M8LAM0</accession>
<comment type="caution">
    <text evidence="5">The sequence shown here is derived from an EMBL/GenBank/DDBJ whole genome shotgun (WGS) entry which is preliminary data.</text>
</comment>
<evidence type="ECO:0000313" key="6">
    <source>
        <dbReference type="Proteomes" id="UP000230959"/>
    </source>
</evidence>
<dbReference type="EMBL" id="PFER01000021">
    <property type="protein sequence ID" value="PJE73676.1"/>
    <property type="molecule type" value="Genomic_DNA"/>
</dbReference>
<dbReference type="PANTHER" id="PTHR20982:SF3">
    <property type="entry name" value="MITOCHONDRIAL RIBOSOME RECYCLING FACTOR PSEUDO 1"/>
    <property type="match status" value="1"/>
</dbReference>
<protein>
    <recommendedName>
        <fullName evidence="3">Ribosome-recycling factor</fullName>
        <shortName evidence="3">RRF</shortName>
    </recommendedName>
    <alternativeName>
        <fullName evidence="3">Ribosome-releasing factor</fullName>
    </alternativeName>
</protein>
<name>A0A2M8LAM0_9BACT</name>
<dbReference type="PANTHER" id="PTHR20982">
    <property type="entry name" value="RIBOSOME RECYCLING FACTOR"/>
    <property type="match status" value="1"/>
</dbReference>
<dbReference type="InterPro" id="IPR023584">
    <property type="entry name" value="Ribosome_recyc_fac_dom"/>
</dbReference>
<keyword evidence="2 3" id="KW-0648">Protein biosynthesis</keyword>
<evidence type="ECO:0000313" key="5">
    <source>
        <dbReference type="EMBL" id="PJE73676.1"/>
    </source>
</evidence>
<comment type="function">
    <text evidence="3">Responsible for the release of ribosomes from messenger RNA at the termination of protein biosynthesis. May increase the efficiency of translation by recycling ribosomes from one round of translation to another.</text>
</comment>
<dbReference type="SUPFAM" id="SSF55194">
    <property type="entry name" value="Ribosome recycling factor, RRF"/>
    <property type="match status" value="1"/>
</dbReference>
<comment type="subcellular location">
    <subcellularLocation>
        <location evidence="3">Cytoplasm</location>
    </subcellularLocation>
</comment>
<dbReference type="Pfam" id="PF01765">
    <property type="entry name" value="RRF"/>
    <property type="match status" value="1"/>
</dbReference>
<dbReference type="FunFam" id="3.30.1360.40:FF:000001">
    <property type="entry name" value="Ribosome-recycling factor"/>
    <property type="match status" value="1"/>
</dbReference>
<dbReference type="InterPro" id="IPR036191">
    <property type="entry name" value="RRF_sf"/>
</dbReference>
<dbReference type="GO" id="GO:0043023">
    <property type="term" value="F:ribosomal large subunit binding"/>
    <property type="evidence" value="ECO:0007669"/>
    <property type="project" value="TreeGrafter"/>
</dbReference>
<evidence type="ECO:0000256" key="1">
    <source>
        <dbReference type="ARBA" id="ARBA00005912"/>
    </source>
</evidence>
<sequence>MSYDFSSLKKRGEEIKEWFKQEAASLRTGRANPALVENILIDTYGAKTPLKHVASISVEDARTLRISPWDASSLKSIEVAISASNLGAQPIADGQSVRVSLPELTDERRKILVKSLSVKLEESKISLRQERDKIWKDIQEKEKDGEISEDDKFRFKDEMQKIVDGISDKLEEMAKTKEKEIIG</sequence>
<dbReference type="Gene3D" id="3.30.1360.40">
    <property type="match status" value="1"/>
</dbReference>
<reference evidence="6" key="1">
    <citation type="submission" date="2017-09" db="EMBL/GenBank/DDBJ databases">
        <title>Depth-based differentiation of microbial function through sediment-hosted aquifers and enrichment of novel symbionts in the deep terrestrial subsurface.</title>
        <authorList>
            <person name="Probst A.J."/>
            <person name="Ladd B."/>
            <person name="Jarett J.K."/>
            <person name="Geller-Mcgrath D.E."/>
            <person name="Sieber C.M.K."/>
            <person name="Emerson J.B."/>
            <person name="Anantharaman K."/>
            <person name="Thomas B.C."/>
            <person name="Malmstrom R."/>
            <person name="Stieglmeier M."/>
            <person name="Klingl A."/>
            <person name="Woyke T."/>
            <person name="Ryan C.M."/>
            <person name="Banfield J.F."/>
        </authorList>
    </citation>
    <scope>NUCLEOTIDE SEQUENCE [LARGE SCALE GENOMIC DNA]</scope>
</reference>
<organism evidence="5 6">
    <name type="scientific">Candidatus Terrybacteria bacterium CG10_big_fil_rev_8_21_14_0_10_41_10</name>
    <dbReference type="NCBI Taxonomy" id="1975026"/>
    <lineage>
        <taxon>Bacteria</taxon>
        <taxon>Candidatus Terryibacteriota</taxon>
    </lineage>
</organism>
<proteinExistence type="inferred from homology"/>
<dbReference type="GO" id="GO:0005737">
    <property type="term" value="C:cytoplasm"/>
    <property type="evidence" value="ECO:0007669"/>
    <property type="project" value="UniProtKB-SubCell"/>
</dbReference>
<comment type="similarity">
    <text evidence="1 3">Belongs to the RRF family.</text>
</comment>
<evidence type="ECO:0000256" key="2">
    <source>
        <dbReference type="ARBA" id="ARBA00022917"/>
    </source>
</evidence>
<dbReference type="HAMAP" id="MF_00040">
    <property type="entry name" value="RRF"/>
    <property type="match status" value="1"/>
</dbReference>
<dbReference type="AlphaFoldDB" id="A0A2M8LAM0"/>
<dbReference type="NCBIfam" id="TIGR00496">
    <property type="entry name" value="frr"/>
    <property type="match status" value="1"/>
</dbReference>
<dbReference type="GO" id="GO:0006415">
    <property type="term" value="P:translational termination"/>
    <property type="evidence" value="ECO:0007669"/>
    <property type="project" value="UniProtKB-UniRule"/>
</dbReference>
<feature type="domain" description="Ribosome recycling factor" evidence="4">
    <location>
        <begin position="19"/>
        <end position="181"/>
    </location>
</feature>
<dbReference type="Proteomes" id="UP000230959">
    <property type="component" value="Unassembled WGS sequence"/>
</dbReference>
<gene>
    <name evidence="3" type="primary">frr</name>
    <name evidence="5" type="ORF">COV02_01220</name>
</gene>
<keyword evidence="3" id="KW-0963">Cytoplasm</keyword>
<evidence type="ECO:0000259" key="4">
    <source>
        <dbReference type="Pfam" id="PF01765"/>
    </source>
</evidence>
<dbReference type="Gene3D" id="1.10.132.20">
    <property type="entry name" value="Ribosome-recycling factor"/>
    <property type="match status" value="1"/>
</dbReference>